<evidence type="ECO:0000256" key="1">
    <source>
        <dbReference type="ARBA" id="ARBA00023125"/>
    </source>
</evidence>
<dbReference type="GO" id="GO:0005829">
    <property type="term" value="C:cytosol"/>
    <property type="evidence" value="ECO:0007669"/>
    <property type="project" value="TreeGrafter"/>
</dbReference>
<gene>
    <name evidence="3" type="ORF">AWN90_09120</name>
</gene>
<protein>
    <submittedName>
        <fullName evidence="3">Transcriptional regulator</fullName>
    </submittedName>
</protein>
<dbReference type="InterPro" id="IPR050807">
    <property type="entry name" value="TransReg_Diox_bact_type"/>
</dbReference>
<feature type="domain" description="HTH cro/C1-type" evidence="2">
    <location>
        <begin position="14"/>
        <end position="68"/>
    </location>
</feature>
<dbReference type="SMART" id="SM00530">
    <property type="entry name" value="HTH_XRE"/>
    <property type="match status" value="1"/>
</dbReference>
<dbReference type="Gene3D" id="1.10.260.40">
    <property type="entry name" value="lambda repressor-like DNA-binding domains"/>
    <property type="match status" value="1"/>
</dbReference>
<proteinExistence type="predicted"/>
<dbReference type="InterPro" id="IPR010982">
    <property type="entry name" value="Lambda_DNA-bd_dom_sf"/>
</dbReference>
<comment type="caution">
    <text evidence="3">The sequence shown here is derived from an EMBL/GenBank/DDBJ whole genome shotgun (WGS) entry which is preliminary data.</text>
</comment>
<keyword evidence="1" id="KW-0238">DNA-binding</keyword>
<dbReference type="OrthoDB" id="4414547at2"/>
<dbReference type="AlphaFoldDB" id="A0A164H071"/>
<dbReference type="Pfam" id="PF13560">
    <property type="entry name" value="HTH_31"/>
    <property type="match status" value="1"/>
</dbReference>
<evidence type="ECO:0000313" key="4">
    <source>
        <dbReference type="Proteomes" id="UP000076512"/>
    </source>
</evidence>
<dbReference type="Proteomes" id="UP000076512">
    <property type="component" value="Unassembled WGS sequence"/>
</dbReference>
<dbReference type="PANTHER" id="PTHR46797">
    <property type="entry name" value="HTH-TYPE TRANSCRIPTIONAL REGULATOR"/>
    <property type="match status" value="1"/>
</dbReference>
<evidence type="ECO:0000313" key="3">
    <source>
        <dbReference type="EMBL" id="KZM68092.1"/>
    </source>
</evidence>
<dbReference type="SUPFAM" id="SSF47413">
    <property type="entry name" value="lambda repressor-like DNA-binding domains"/>
    <property type="match status" value="1"/>
</dbReference>
<dbReference type="PROSITE" id="PS50943">
    <property type="entry name" value="HTH_CROC1"/>
    <property type="match status" value="1"/>
</dbReference>
<dbReference type="CDD" id="cd00093">
    <property type="entry name" value="HTH_XRE"/>
    <property type="match status" value="1"/>
</dbReference>
<sequence>MNWKEDPIRVGSTIRSLREAYGWTRLGLAEAVGLSRSHLSNIEDGRKVCTPQVARKVADALGVPLAAITTARTSDEIAGLPTESLAR</sequence>
<evidence type="ECO:0000259" key="2">
    <source>
        <dbReference type="PROSITE" id="PS50943"/>
    </source>
</evidence>
<dbReference type="EMBL" id="LWGR01000021">
    <property type="protein sequence ID" value="KZM68092.1"/>
    <property type="molecule type" value="Genomic_DNA"/>
</dbReference>
<dbReference type="GO" id="GO:0003700">
    <property type="term" value="F:DNA-binding transcription factor activity"/>
    <property type="evidence" value="ECO:0007669"/>
    <property type="project" value="TreeGrafter"/>
</dbReference>
<dbReference type="STRING" id="455432.AWN90_09120"/>
<accession>A0A164H071</accession>
<dbReference type="RefSeq" id="WP_067579392.1">
    <property type="nucleotide sequence ID" value="NZ_JABMCZ010000002.1"/>
</dbReference>
<keyword evidence="4" id="KW-1185">Reference proteome</keyword>
<dbReference type="GO" id="GO:0003677">
    <property type="term" value="F:DNA binding"/>
    <property type="evidence" value="ECO:0007669"/>
    <property type="project" value="UniProtKB-KW"/>
</dbReference>
<organism evidence="3 4">
    <name type="scientific">Nocardia terpenica</name>
    <dbReference type="NCBI Taxonomy" id="455432"/>
    <lineage>
        <taxon>Bacteria</taxon>
        <taxon>Bacillati</taxon>
        <taxon>Actinomycetota</taxon>
        <taxon>Actinomycetes</taxon>
        <taxon>Mycobacteriales</taxon>
        <taxon>Nocardiaceae</taxon>
        <taxon>Nocardia</taxon>
    </lineage>
</organism>
<name>A0A164H071_9NOCA</name>
<reference evidence="3 4" key="1">
    <citation type="submission" date="2016-04" db="EMBL/GenBank/DDBJ databases">
        <authorList>
            <person name="Evans L.H."/>
            <person name="Alamgir A."/>
            <person name="Owens N."/>
            <person name="Weber N.D."/>
            <person name="Virtaneva K."/>
            <person name="Barbian K."/>
            <person name="Babar A."/>
            <person name="Rosenke K."/>
        </authorList>
    </citation>
    <scope>NUCLEOTIDE SEQUENCE [LARGE SCALE GENOMIC DNA]</scope>
    <source>
        <strain evidence="3 4">IFM 0406</strain>
    </source>
</reference>
<dbReference type="PANTHER" id="PTHR46797:SF1">
    <property type="entry name" value="METHYLPHOSPHONATE SYNTHASE"/>
    <property type="match status" value="1"/>
</dbReference>
<dbReference type="InterPro" id="IPR001387">
    <property type="entry name" value="Cro/C1-type_HTH"/>
</dbReference>